<comment type="caution">
    <text evidence="2">The sequence shown here is derived from an EMBL/GenBank/DDBJ whole genome shotgun (WGS) entry which is preliminary data.</text>
</comment>
<accession>A0A8H6FL17</accession>
<feature type="compositionally biased region" description="Basic and acidic residues" evidence="1">
    <location>
        <begin position="152"/>
        <end position="162"/>
    </location>
</feature>
<feature type="compositionally biased region" description="Low complexity" evidence="1">
    <location>
        <begin position="15"/>
        <end position="26"/>
    </location>
</feature>
<dbReference type="RefSeq" id="XP_037157735.1">
    <property type="nucleotide sequence ID" value="XM_037295734.1"/>
</dbReference>
<evidence type="ECO:0000256" key="1">
    <source>
        <dbReference type="SAM" id="MobiDB-lite"/>
    </source>
</evidence>
<dbReference type="EMBL" id="JACCJB010000002">
    <property type="protein sequence ID" value="KAF6230478.1"/>
    <property type="molecule type" value="Genomic_DNA"/>
</dbReference>
<feature type="region of interest" description="Disordered" evidence="1">
    <location>
        <begin position="15"/>
        <end position="170"/>
    </location>
</feature>
<dbReference type="GeneID" id="59333228"/>
<evidence type="ECO:0000313" key="3">
    <source>
        <dbReference type="Proteomes" id="UP000593566"/>
    </source>
</evidence>
<evidence type="ECO:0000313" key="2">
    <source>
        <dbReference type="EMBL" id="KAF6230478.1"/>
    </source>
</evidence>
<reference evidence="2 3" key="1">
    <citation type="journal article" date="2020" name="Genomics">
        <title>Complete, high-quality genomes from long-read metagenomic sequencing of two wolf lichen thalli reveals enigmatic genome architecture.</title>
        <authorList>
            <person name="McKenzie S.K."/>
            <person name="Walston R.F."/>
            <person name="Allen J.L."/>
        </authorList>
    </citation>
    <scope>NUCLEOTIDE SEQUENCE [LARGE SCALE GENOMIC DNA]</scope>
    <source>
        <strain evidence="2">WasteWater1</strain>
    </source>
</reference>
<dbReference type="Proteomes" id="UP000593566">
    <property type="component" value="Unassembled WGS sequence"/>
</dbReference>
<proteinExistence type="predicted"/>
<gene>
    <name evidence="2" type="ORF">HO133_004822</name>
</gene>
<protein>
    <submittedName>
        <fullName evidence="2">Uncharacterized protein</fullName>
    </submittedName>
</protein>
<organism evidence="2 3">
    <name type="scientific">Letharia lupina</name>
    <dbReference type="NCBI Taxonomy" id="560253"/>
    <lineage>
        <taxon>Eukaryota</taxon>
        <taxon>Fungi</taxon>
        <taxon>Dikarya</taxon>
        <taxon>Ascomycota</taxon>
        <taxon>Pezizomycotina</taxon>
        <taxon>Lecanoromycetes</taxon>
        <taxon>OSLEUM clade</taxon>
        <taxon>Lecanoromycetidae</taxon>
        <taxon>Lecanorales</taxon>
        <taxon>Lecanorineae</taxon>
        <taxon>Parmeliaceae</taxon>
        <taxon>Letharia</taxon>
    </lineage>
</organism>
<keyword evidence="3" id="KW-1185">Reference proteome</keyword>
<name>A0A8H6FL17_9LECA</name>
<sequence>MPSFMGPPYLPPGSPAYNAYFANPANRHPPSAYPTFIPPAPQPQIYVGKSSTHPPSDPPPHTPPQPQIYTGKSAPTTPDIDPRPVHQGGMSTYDQPGLANWVAANSFPDHPGPTDRHGPTATTKPHHSTTTAMPKPRSCLKKGVQFTPSVQARDERKQEGRNRTKSNGTRVKRMACKYCHVKAVGWTVDDEGYCDGCYRDSRERR</sequence>
<dbReference type="AlphaFoldDB" id="A0A8H6FL17"/>
<feature type="compositionally biased region" description="Pro residues" evidence="1">
    <location>
        <begin position="55"/>
        <end position="66"/>
    </location>
</feature>
<feature type="compositionally biased region" description="Low complexity" evidence="1">
    <location>
        <begin position="119"/>
        <end position="132"/>
    </location>
</feature>